<feature type="signal peptide" evidence="1">
    <location>
        <begin position="1"/>
        <end position="15"/>
    </location>
</feature>
<dbReference type="InterPro" id="IPR021379">
    <property type="entry name" value="DUF3012"/>
</dbReference>
<evidence type="ECO:0000313" key="3">
    <source>
        <dbReference type="Proteomes" id="UP000615796"/>
    </source>
</evidence>
<name>A0A9X0R6R2_VIBME</name>
<gene>
    <name evidence="2" type="ORF">H8Q88_06295</name>
</gene>
<dbReference type="Proteomes" id="UP000615796">
    <property type="component" value="Unassembled WGS sequence"/>
</dbReference>
<keyword evidence="1" id="KW-0732">Signal</keyword>
<feature type="chain" id="PRO_5040775737" evidence="1">
    <location>
        <begin position="16"/>
        <end position="87"/>
    </location>
</feature>
<protein>
    <submittedName>
        <fullName evidence="2">DUF3012 domain-containing protein</fullName>
    </submittedName>
</protein>
<evidence type="ECO:0000256" key="1">
    <source>
        <dbReference type="SAM" id="SignalP"/>
    </source>
</evidence>
<dbReference type="EMBL" id="JACRUP010000002">
    <property type="protein sequence ID" value="MBC5850569.1"/>
    <property type="molecule type" value="Genomic_DNA"/>
</dbReference>
<sequence>MKKLALLLLSTLALAACENEVGTSSWCQEMREKPKGEWSAQGAVDFAKHCVLQTEVGSQEWCEDMQEKPKGDWTANQAASYAKHCIF</sequence>
<evidence type="ECO:0000313" key="2">
    <source>
        <dbReference type="EMBL" id="MBC5850569.1"/>
    </source>
</evidence>
<reference evidence="2" key="1">
    <citation type="submission" date="2020-08" db="EMBL/GenBank/DDBJ databases">
        <title>Genome Sequencing and Pan-Genome Analysis of Migratory bird Vibrio Strains, Inner Mongolia.</title>
        <authorList>
            <person name="Zheng L."/>
        </authorList>
    </citation>
    <scope>NUCLEOTIDE SEQUENCE</scope>
    <source>
        <strain evidence="2">M13F</strain>
    </source>
</reference>
<dbReference type="Pfam" id="PF11216">
    <property type="entry name" value="DUF3012"/>
    <property type="match status" value="2"/>
</dbReference>
<dbReference type="PROSITE" id="PS51257">
    <property type="entry name" value="PROKAR_LIPOPROTEIN"/>
    <property type="match status" value="1"/>
</dbReference>
<comment type="caution">
    <text evidence="2">The sequence shown here is derived from an EMBL/GenBank/DDBJ whole genome shotgun (WGS) entry which is preliminary data.</text>
</comment>
<accession>A0A9X0R6R2</accession>
<organism evidence="2 3">
    <name type="scientific">Vibrio metschnikovii</name>
    <dbReference type="NCBI Taxonomy" id="28172"/>
    <lineage>
        <taxon>Bacteria</taxon>
        <taxon>Pseudomonadati</taxon>
        <taxon>Pseudomonadota</taxon>
        <taxon>Gammaproteobacteria</taxon>
        <taxon>Vibrionales</taxon>
        <taxon>Vibrionaceae</taxon>
        <taxon>Vibrio</taxon>
    </lineage>
</organism>
<dbReference type="AlphaFoldDB" id="A0A9X0R6R2"/>
<keyword evidence="3" id="KW-1185">Reference proteome</keyword>
<proteinExistence type="predicted"/>
<dbReference type="RefSeq" id="WP_187025604.1">
    <property type="nucleotide sequence ID" value="NZ_JACRUP010000002.1"/>
</dbReference>